<sequence>MLTASANQDVNKVTDKSSCIHEVVSDDVRESISFKAATIEGTVDKATGKVSSIHESVSDGAREPTASKTRLTKPTVDKPTVKTSSIHEVVSDNIRALPFFKAAPTKAPKTEHAFNDWNGVSPDNPIAAATGPCLPLRPIFKQNMVKKSPESCFEPGKSSSQSKPMKSRSVLKFPFGCLELLATRMEKSTNSSDKAWQYSLSHLKNVDFVSAWDRVIYLLDTGSIRALS</sequence>
<reference evidence="2" key="1">
    <citation type="submission" date="2022-11" db="EMBL/GenBank/DDBJ databases">
        <title>Chromosomal genome sequence assembly and mating type (MAT) locus characterization of the leprose asexual lichenized fungus Lepraria neglecta (Nyl.) Erichsen.</title>
        <authorList>
            <person name="Allen J.L."/>
            <person name="Pfeffer B."/>
        </authorList>
    </citation>
    <scope>NUCLEOTIDE SEQUENCE</scope>
    <source>
        <strain evidence="2">Allen 5258</strain>
    </source>
</reference>
<comment type="caution">
    <text evidence="2">The sequence shown here is derived from an EMBL/GenBank/DDBJ whole genome shotgun (WGS) entry which is preliminary data.</text>
</comment>
<accession>A0AAE0DJN3</accession>
<dbReference type="EMBL" id="JASNWA010000008">
    <property type="protein sequence ID" value="KAK3171775.1"/>
    <property type="molecule type" value="Genomic_DNA"/>
</dbReference>
<proteinExistence type="predicted"/>
<evidence type="ECO:0000313" key="3">
    <source>
        <dbReference type="Proteomes" id="UP001276659"/>
    </source>
</evidence>
<feature type="region of interest" description="Disordered" evidence="1">
    <location>
        <begin position="53"/>
        <end position="77"/>
    </location>
</feature>
<evidence type="ECO:0000313" key="2">
    <source>
        <dbReference type="EMBL" id="KAK3171775.1"/>
    </source>
</evidence>
<dbReference type="AlphaFoldDB" id="A0AAE0DJN3"/>
<dbReference type="Proteomes" id="UP001276659">
    <property type="component" value="Unassembled WGS sequence"/>
</dbReference>
<name>A0AAE0DJN3_9LECA</name>
<organism evidence="2 3">
    <name type="scientific">Lepraria neglecta</name>
    <dbReference type="NCBI Taxonomy" id="209136"/>
    <lineage>
        <taxon>Eukaryota</taxon>
        <taxon>Fungi</taxon>
        <taxon>Dikarya</taxon>
        <taxon>Ascomycota</taxon>
        <taxon>Pezizomycotina</taxon>
        <taxon>Lecanoromycetes</taxon>
        <taxon>OSLEUM clade</taxon>
        <taxon>Lecanoromycetidae</taxon>
        <taxon>Lecanorales</taxon>
        <taxon>Lecanorineae</taxon>
        <taxon>Stereocaulaceae</taxon>
        <taxon>Lepraria</taxon>
    </lineage>
</organism>
<evidence type="ECO:0000256" key="1">
    <source>
        <dbReference type="SAM" id="MobiDB-lite"/>
    </source>
</evidence>
<protein>
    <submittedName>
        <fullName evidence="2">Uncharacterized protein</fullName>
    </submittedName>
</protein>
<keyword evidence="3" id="KW-1185">Reference proteome</keyword>
<gene>
    <name evidence="2" type="ORF">OEA41_003859</name>
</gene>